<dbReference type="GO" id="GO:0003984">
    <property type="term" value="F:acetolactate synthase activity"/>
    <property type="evidence" value="ECO:0007669"/>
    <property type="project" value="TreeGrafter"/>
</dbReference>
<dbReference type="InterPro" id="IPR012001">
    <property type="entry name" value="Thiamin_PyroP_enz_TPP-bd_dom"/>
</dbReference>
<evidence type="ECO:0000259" key="3">
    <source>
        <dbReference type="Pfam" id="PF02775"/>
    </source>
</evidence>
<evidence type="ECO:0000313" key="6">
    <source>
        <dbReference type="Proteomes" id="UP000239504"/>
    </source>
</evidence>
<name>A0A2S7KAK4_9PROT</name>
<dbReference type="CDD" id="cd07035">
    <property type="entry name" value="TPP_PYR_POX_like"/>
    <property type="match status" value="1"/>
</dbReference>
<dbReference type="Pfam" id="PF02775">
    <property type="entry name" value="TPP_enzyme_C"/>
    <property type="match status" value="1"/>
</dbReference>
<dbReference type="GO" id="GO:0050660">
    <property type="term" value="F:flavin adenine dinucleotide binding"/>
    <property type="evidence" value="ECO:0007669"/>
    <property type="project" value="TreeGrafter"/>
</dbReference>
<dbReference type="Gene3D" id="3.40.50.970">
    <property type="match status" value="2"/>
</dbReference>
<dbReference type="PANTHER" id="PTHR18968:SF86">
    <property type="entry name" value="ACETOLACTATE SYNTHASE LARGE SUBUNIT ILVX-RELATED"/>
    <property type="match status" value="1"/>
</dbReference>
<dbReference type="Proteomes" id="UP000239504">
    <property type="component" value="Unassembled WGS sequence"/>
</dbReference>
<dbReference type="NCBIfam" id="NF005760">
    <property type="entry name" value="PRK07586.1"/>
    <property type="match status" value="1"/>
</dbReference>
<dbReference type="InterPro" id="IPR045229">
    <property type="entry name" value="TPP_enz"/>
</dbReference>
<evidence type="ECO:0000256" key="2">
    <source>
        <dbReference type="ARBA" id="ARBA00023052"/>
    </source>
</evidence>
<dbReference type="EMBL" id="PJCH01000001">
    <property type="protein sequence ID" value="PQA89546.1"/>
    <property type="molecule type" value="Genomic_DNA"/>
</dbReference>
<evidence type="ECO:0000313" key="5">
    <source>
        <dbReference type="EMBL" id="PQA89546.1"/>
    </source>
</evidence>
<dbReference type="Pfam" id="PF02776">
    <property type="entry name" value="TPP_enzyme_N"/>
    <property type="match status" value="1"/>
</dbReference>
<comment type="similarity">
    <text evidence="1">Belongs to the TPP enzyme family.</text>
</comment>
<evidence type="ECO:0000256" key="1">
    <source>
        <dbReference type="ARBA" id="ARBA00007812"/>
    </source>
</evidence>
<gene>
    <name evidence="5" type="ORF">CW354_01350</name>
</gene>
<accession>A0A2S7KAK4</accession>
<keyword evidence="2" id="KW-0786">Thiamine pyrophosphate</keyword>
<dbReference type="CDD" id="cd02002">
    <property type="entry name" value="TPP_BFDC"/>
    <property type="match status" value="1"/>
</dbReference>
<dbReference type="AlphaFoldDB" id="A0A2S7KAK4"/>
<reference evidence="5 6" key="1">
    <citation type="submission" date="2017-12" db="EMBL/GenBank/DDBJ databases">
        <authorList>
            <person name="Hurst M.R.H."/>
        </authorList>
    </citation>
    <scope>NUCLEOTIDE SEQUENCE [LARGE SCALE GENOMIC DNA]</scope>
    <source>
        <strain evidence="5 6">SY-3-19</strain>
    </source>
</reference>
<sequence length="515" mass="52473">MNGAEALLETLTESGVEVCFANPGTSEMQLVAAIDRSSSMRAVLCLFEGVATGAADGYARIAGKPAVTLLHLGAGLGNGVANLHNARRARSQVVNIVGDHATYHLHYDAPLTSDIAGIAGPVSDWVHASPSAEGLAVDGAAAVAAAREFPGQIATLIVPADAAWGEAGVPAAPVAPPAPPVPEDSRVESARAALMAGEPAVLFLGGPALTEEALIQAARISQATGARLVCETFPARLQRGGARPLVERLPYFGEAALDALQGVRHMVLAGADAPVAFFAYPGKPSVLVPEDAECLTLAAPREDALAGLTALADALEAPKQPQSASPAPLPPIPSGPLNVMGLGAVIAAHLPEGAIVSDEGATAGIALFPMTAGAKPHDWLTLTGGAIGQGLPLAIGAAIAAPDRKVVSLQADGSGLYTVQALWTMAREELDIVTVLINNSSYAILNIELQRVGAQNPGPKAMSLLDLSNPSISWTQIAEGFGVPAVKVETVEDLDKAFADAMAEKGPRLIEAIVP</sequence>
<dbReference type="OrthoDB" id="9773408at2"/>
<keyword evidence="6" id="KW-1185">Reference proteome</keyword>
<dbReference type="SUPFAM" id="SSF52518">
    <property type="entry name" value="Thiamin diphosphate-binding fold (THDP-binding)"/>
    <property type="match status" value="2"/>
</dbReference>
<protein>
    <submittedName>
        <fullName evidence="5">Acetolactate synthase large subunit</fullName>
    </submittedName>
</protein>
<proteinExistence type="inferred from homology"/>
<organism evidence="5 6">
    <name type="scientific">Hyphococcus luteus</name>
    <dbReference type="NCBI Taxonomy" id="2058213"/>
    <lineage>
        <taxon>Bacteria</taxon>
        <taxon>Pseudomonadati</taxon>
        <taxon>Pseudomonadota</taxon>
        <taxon>Alphaproteobacteria</taxon>
        <taxon>Parvularculales</taxon>
        <taxon>Parvularculaceae</taxon>
        <taxon>Hyphococcus</taxon>
    </lineage>
</organism>
<dbReference type="InterPro" id="IPR029061">
    <property type="entry name" value="THDP-binding"/>
</dbReference>
<dbReference type="RefSeq" id="WP_104828248.1">
    <property type="nucleotide sequence ID" value="NZ_PJCH01000001.1"/>
</dbReference>
<comment type="caution">
    <text evidence="5">The sequence shown here is derived from an EMBL/GenBank/DDBJ whole genome shotgun (WGS) entry which is preliminary data.</text>
</comment>
<feature type="domain" description="Thiamine pyrophosphate enzyme TPP-binding" evidence="3">
    <location>
        <begin position="375"/>
        <end position="511"/>
    </location>
</feature>
<dbReference type="InterPro" id="IPR011766">
    <property type="entry name" value="TPP_enzyme_TPP-bd"/>
</dbReference>
<dbReference type="GO" id="GO:0044281">
    <property type="term" value="P:small molecule metabolic process"/>
    <property type="evidence" value="ECO:0007669"/>
    <property type="project" value="UniProtKB-ARBA"/>
</dbReference>
<feature type="domain" description="Thiamine pyrophosphate enzyme N-terminal TPP-binding" evidence="4">
    <location>
        <begin position="1"/>
        <end position="106"/>
    </location>
</feature>
<dbReference type="GO" id="GO:0030976">
    <property type="term" value="F:thiamine pyrophosphate binding"/>
    <property type="evidence" value="ECO:0007669"/>
    <property type="project" value="InterPro"/>
</dbReference>
<dbReference type="PANTHER" id="PTHR18968">
    <property type="entry name" value="THIAMINE PYROPHOSPHATE ENZYMES"/>
    <property type="match status" value="1"/>
</dbReference>
<evidence type="ECO:0000259" key="4">
    <source>
        <dbReference type="Pfam" id="PF02776"/>
    </source>
</evidence>